<dbReference type="EMBL" id="JAVDTS010000003">
    <property type="protein sequence ID" value="MDR6837324.1"/>
    <property type="molecule type" value="Genomic_DNA"/>
</dbReference>
<sequence>MAGLLDFNDPGIRMGLGLLALGQAPRAQSAQGLAALFASQDSAAQAQADNAWKQAQIARQQQEWQRQDKENALASQFFKPATQGLAPLSGDSSTGILPSAGRPGMPASFDMPGYAQAMMAVNPQRGLQLMQAMQKELPVDKISPEKFTPASLAKFAQSRNYGDLVPRDKLEFVEGVGVNPYDQANANRSIPNPNKPFQMAPDGSLVPNKAYQQYELSKAAAGAARTNVSVNTEKSLLNEIAGGVGKQVDASLSAAKGAASTINTLNNLDAALNSGKIMAGPATAPAQIVLQLGTQLGLGGKNSQETLQNTRAAMQAMAQLELDAAGTMKGQGQITESERAILRKAASGDINMTLPELKTLSAVSRRTAQARIQQHNQNVQPLLQNPNAAAVAPFLTVQPPQGGAAGGNIIDFGSLK</sequence>
<organism evidence="1 4">
    <name type="scientific">Acidovorax delafieldii</name>
    <name type="common">Pseudomonas delafieldii</name>
    <dbReference type="NCBI Taxonomy" id="47920"/>
    <lineage>
        <taxon>Bacteria</taxon>
        <taxon>Pseudomonadati</taxon>
        <taxon>Pseudomonadota</taxon>
        <taxon>Betaproteobacteria</taxon>
        <taxon>Burkholderiales</taxon>
        <taxon>Comamonadaceae</taxon>
        <taxon>Acidovorax</taxon>
    </lineage>
</organism>
<dbReference type="Proteomes" id="UP001249076">
    <property type="component" value="Unassembled WGS sequence"/>
</dbReference>
<evidence type="ECO:0000313" key="2">
    <source>
        <dbReference type="EMBL" id="MDR6837324.1"/>
    </source>
</evidence>
<dbReference type="AlphaFoldDB" id="A0AAJ2BZY4"/>
<dbReference type="Proteomes" id="UP001253458">
    <property type="component" value="Unassembled WGS sequence"/>
</dbReference>
<evidence type="ECO:0000313" key="3">
    <source>
        <dbReference type="Proteomes" id="UP001249076"/>
    </source>
</evidence>
<reference evidence="1 3" key="1">
    <citation type="submission" date="2023-07" db="EMBL/GenBank/DDBJ databases">
        <title>Sorghum-associated microbial communities from plants grown in Nebraska, USA.</title>
        <authorList>
            <person name="Schachtman D."/>
        </authorList>
    </citation>
    <scope>NUCLEOTIDE SEQUENCE</scope>
    <source>
        <strain evidence="2 3">BE105</strain>
        <strain evidence="1">BE69</strain>
    </source>
</reference>
<gene>
    <name evidence="1" type="ORF">J2W88_003913</name>
    <name evidence="2" type="ORF">J2W93_002162</name>
</gene>
<comment type="caution">
    <text evidence="1">The sequence shown here is derived from an EMBL/GenBank/DDBJ whole genome shotgun (WGS) entry which is preliminary data.</text>
</comment>
<evidence type="ECO:0000313" key="4">
    <source>
        <dbReference type="Proteomes" id="UP001253458"/>
    </source>
</evidence>
<protein>
    <submittedName>
        <fullName evidence="1">Uncharacterized protein</fullName>
    </submittedName>
</protein>
<accession>A0AAJ2BZY4</accession>
<evidence type="ECO:0000313" key="1">
    <source>
        <dbReference type="EMBL" id="MDR6768609.1"/>
    </source>
</evidence>
<name>A0AAJ2BZY4_ACIDE</name>
<dbReference type="EMBL" id="JAVDTL010000006">
    <property type="protein sequence ID" value="MDR6768609.1"/>
    <property type="molecule type" value="Genomic_DNA"/>
</dbReference>
<proteinExistence type="predicted"/>
<dbReference type="RefSeq" id="WP_209818823.1">
    <property type="nucleotide sequence ID" value="NZ_JAVDTL010000006.1"/>
</dbReference>
<keyword evidence="3" id="KW-1185">Reference proteome</keyword>